<dbReference type="Proteomes" id="UP000271889">
    <property type="component" value="Unassembled WGS sequence"/>
</dbReference>
<name>A0A3P7NM75_CYLGO</name>
<dbReference type="AlphaFoldDB" id="A0A3P7NM75"/>
<protein>
    <submittedName>
        <fullName evidence="2">Uncharacterized protein</fullName>
    </submittedName>
</protein>
<keyword evidence="1" id="KW-0472">Membrane</keyword>
<feature type="transmembrane region" description="Helical" evidence="1">
    <location>
        <begin position="25"/>
        <end position="46"/>
    </location>
</feature>
<evidence type="ECO:0000313" key="2">
    <source>
        <dbReference type="EMBL" id="VDN36718.1"/>
    </source>
</evidence>
<evidence type="ECO:0000313" key="3">
    <source>
        <dbReference type="Proteomes" id="UP000271889"/>
    </source>
</evidence>
<dbReference type="OrthoDB" id="5823731at2759"/>
<reference evidence="2 3" key="1">
    <citation type="submission" date="2018-11" db="EMBL/GenBank/DDBJ databases">
        <authorList>
            <consortium name="Pathogen Informatics"/>
        </authorList>
    </citation>
    <scope>NUCLEOTIDE SEQUENCE [LARGE SCALE GENOMIC DNA]</scope>
</reference>
<accession>A0A3P7NM75</accession>
<keyword evidence="1" id="KW-0812">Transmembrane</keyword>
<organism evidence="2 3">
    <name type="scientific">Cylicostephanus goldi</name>
    <name type="common">Nematode worm</name>
    <dbReference type="NCBI Taxonomy" id="71465"/>
    <lineage>
        <taxon>Eukaryota</taxon>
        <taxon>Metazoa</taxon>
        <taxon>Ecdysozoa</taxon>
        <taxon>Nematoda</taxon>
        <taxon>Chromadorea</taxon>
        <taxon>Rhabditida</taxon>
        <taxon>Rhabditina</taxon>
        <taxon>Rhabditomorpha</taxon>
        <taxon>Strongyloidea</taxon>
        <taxon>Strongylidae</taxon>
        <taxon>Cylicostephanus</taxon>
    </lineage>
</organism>
<evidence type="ECO:0000256" key="1">
    <source>
        <dbReference type="SAM" id="Phobius"/>
    </source>
</evidence>
<keyword evidence="3" id="KW-1185">Reference proteome</keyword>
<keyword evidence="1" id="KW-1133">Transmembrane helix</keyword>
<proteinExistence type="predicted"/>
<dbReference type="EMBL" id="UYRV01129902">
    <property type="protein sequence ID" value="VDN36718.1"/>
    <property type="molecule type" value="Genomic_DNA"/>
</dbReference>
<gene>
    <name evidence="2" type="ORF">CGOC_LOCUS13288</name>
</gene>
<sequence>MEIAIAHTLFTEDKLDDKSKDEYGYSFWLSVCALVLAAADTVIAALTV</sequence>